<dbReference type="SMART" id="SM00257">
    <property type="entry name" value="LysM"/>
    <property type="match status" value="1"/>
</dbReference>
<evidence type="ECO:0000313" key="2">
    <source>
        <dbReference type="EMBL" id="PHN07520.1"/>
    </source>
</evidence>
<dbReference type="OrthoDB" id="9764375at2"/>
<evidence type="ECO:0000313" key="3">
    <source>
        <dbReference type="Proteomes" id="UP000223913"/>
    </source>
</evidence>
<dbReference type="InterPro" id="IPR036514">
    <property type="entry name" value="SGNH_hydro_sf"/>
</dbReference>
<dbReference type="EMBL" id="PDUD01000009">
    <property type="protein sequence ID" value="PHN07520.1"/>
    <property type="molecule type" value="Genomic_DNA"/>
</dbReference>
<accession>A0A2D0NGK7</accession>
<dbReference type="GO" id="GO:0016788">
    <property type="term" value="F:hydrolase activity, acting on ester bonds"/>
    <property type="evidence" value="ECO:0007669"/>
    <property type="project" value="UniProtKB-ARBA"/>
</dbReference>
<protein>
    <recommendedName>
        <fullName evidence="1">LysM domain-containing protein</fullName>
    </recommendedName>
</protein>
<proteinExistence type="predicted"/>
<dbReference type="SUPFAM" id="SSF54106">
    <property type="entry name" value="LysM domain"/>
    <property type="match status" value="1"/>
</dbReference>
<dbReference type="Gene3D" id="3.40.50.1110">
    <property type="entry name" value="SGNH hydrolase"/>
    <property type="match status" value="2"/>
</dbReference>
<feature type="domain" description="LysM" evidence="1">
    <location>
        <begin position="233"/>
        <end position="276"/>
    </location>
</feature>
<dbReference type="InterPro" id="IPR036779">
    <property type="entry name" value="LysM_dom_sf"/>
</dbReference>
<dbReference type="Pfam" id="PF13472">
    <property type="entry name" value="Lipase_GDSL_2"/>
    <property type="match status" value="1"/>
</dbReference>
<dbReference type="InterPro" id="IPR018392">
    <property type="entry name" value="LysM"/>
</dbReference>
<evidence type="ECO:0000259" key="1">
    <source>
        <dbReference type="PROSITE" id="PS51782"/>
    </source>
</evidence>
<dbReference type="Gene3D" id="2.60.120.1360">
    <property type="match status" value="1"/>
</dbReference>
<reference evidence="2 3" key="1">
    <citation type="submission" date="2017-10" db="EMBL/GenBank/DDBJ databases">
        <title>The draft genome sequence of Lewinella nigricans NBRC 102662.</title>
        <authorList>
            <person name="Wang K."/>
        </authorList>
    </citation>
    <scope>NUCLEOTIDE SEQUENCE [LARGE SCALE GENOMIC DNA]</scope>
    <source>
        <strain evidence="2 3">NBRC 102662</strain>
    </source>
</reference>
<comment type="caution">
    <text evidence="2">The sequence shown here is derived from an EMBL/GenBank/DDBJ whole genome shotgun (WGS) entry which is preliminary data.</text>
</comment>
<dbReference type="Pfam" id="PF01476">
    <property type="entry name" value="LysM"/>
    <property type="match status" value="1"/>
</dbReference>
<dbReference type="InterPro" id="IPR013830">
    <property type="entry name" value="SGNH_hydro"/>
</dbReference>
<gene>
    <name evidence="2" type="ORF">CRP01_05310</name>
</gene>
<keyword evidence="3" id="KW-1185">Reference proteome</keyword>
<dbReference type="AlphaFoldDB" id="A0A2D0NGK7"/>
<dbReference type="PROSITE" id="PS51782">
    <property type="entry name" value="LYSM"/>
    <property type="match status" value="1"/>
</dbReference>
<dbReference type="RefSeq" id="WP_099148970.1">
    <property type="nucleotide sequence ID" value="NZ_PDUD01000009.1"/>
</dbReference>
<dbReference type="Gene3D" id="3.10.350.10">
    <property type="entry name" value="LysM domain"/>
    <property type="match status" value="1"/>
</dbReference>
<dbReference type="PANTHER" id="PTHR33734:SF22">
    <property type="entry name" value="MEMBRANE-BOUND LYTIC MUREIN TRANSGLYCOSYLASE D"/>
    <property type="match status" value="1"/>
</dbReference>
<name>A0A2D0NGK7_FLAN2</name>
<dbReference type="CDD" id="cd00118">
    <property type="entry name" value="LysM"/>
    <property type="match status" value="1"/>
</dbReference>
<dbReference type="Proteomes" id="UP000223913">
    <property type="component" value="Unassembled WGS sequence"/>
</dbReference>
<dbReference type="SUPFAM" id="SSF52266">
    <property type="entry name" value="SGNH hydrolase"/>
    <property type="match status" value="1"/>
</dbReference>
<dbReference type="GO" id="GO:0008932">
    <property type="term" value="F:lytic endotransglycosylase activity"/>
    <property type="evidence" value="ECO:0007669"/>
    <property type="project" value="TreeGrafter"/>
</dbReference>
<dbReference type="PANTHER" id="PTHR33734">
    <property type="entry name" value="LYSM DOMAIN-CONTAINING GPI-ANCHORED PROTEIN 2"/>
    <property type="match status" value="1"/>
</dbReference>
<sequence>MTWTGIKWSWIWLLMFYPDMEQAGDRSVPEMEAATSERSVLPESAFSAIRNNGRLDTVALQEYPFLNMAADTLINAAPLAPFFQKLKELERGERERLNIVHIGDSHIQADWWTGYLRIRLQELFGSAGRGLVFPYALAGTNSPTDLRSGSNQIWESRRSTFQQKHIPVGISGLTVQASGKQIWLDLQVRNDTIIDYAFNQIKLFSIAGEGALNWSIGHFSDTEAVAVAAPPKVYHTVRSGDTLYGLALRHGTSVRRLQQWNNLRGSMIKPGQKLIVGNGNSTASDYDKQLFEVQHMLKWESGTSRSQWATVELDSLTRRLLMRARRTDGNTGSTRLYGISLENRERNGLLYHAIGVNGVTYYHYNEAPEFWEQLPALEPDLIIVSLGTNETAISNFQPNGFSEQVEAFANRLQGLPASTSVLLTTPGDALRRRRYENPAIKVAGEIITEAAGWHNFAVWDLFDVMGGAGSIRQWRSAQLTGRDYLHFTKVGYELQGELLFKALMQAYGEY</sequence>
<organism evidence="2 3">
    <name type="scientific">Flavilitoribacter nigricans (strain ATCC 23147 / DSM 23189 / NBRC 102662 / NCIMB 1420 / SS-2)</name>
    <name type="common">Lewinella nigricans</name>
    <dbReference type="NCBI Taxonomy" id="1122177"/>
    <lineage>
        <taxon>Bacteria</taxon>
        <taxon>Pseudomonadati</taxon>
        <taxon>Bacteroidota</taxon>
        <taxon>Saprospiria</taxon>
        <taxon>Saprospirales</taxon>
        <taxon>Lewinellaceae</taxon>
        <taxon>Flavilitoribacter</taxon>
    </lineage>
</organism>